<feature type="domain" description="Arrestin-like N-terminal" evidence="2">
    <location>
        <begin position="105"/>
        <end position="193"/>
    </location>
</feature>
<dbReference type="Pfam" id="PF00339">
    <property type="entry name" value="Arrestin_N"/>
    <property type="match status" value="1"/>
</dbReference>
<evidence type="ECO:0000259" key="2">
    <source>
        <dbReference type="Pfam" id="PF00339"/>
    </source>
</evidence>
<proteinExistence type="predicted"/>
<evidence type="ECO:0000313" key="3">
    <source>
        <dbReference type="EMBL" id="KAF7336762.1"/>
    </source>
</evidence>
<dbReference type="EMBL" id="JACAZI010000022">
    <property type="protein sequence ID" value="KAF7336762.1"/>
    <property type="molecule type" value="Genomic_DNA"/>
</dbReference>
<feature type="region of interest" description="Disordered" evidence="1">
    <location>
        <begin position="14"/>
        <end position="37"/>
    </location>
</feature>
<dbReference type="InterPro" id="IPR014756">
    <property type="entry name" value="Ig_E-set"/>
</dbReference>
<name>A0A8H7CI31_9AGAR</name>
<dbReference type="AlphaFoldDB" id="A0A8H7CI31"/>
<keyword evidence="4" id="KW-1185">Reference proteome</keyword>
<accession>A0A8H7CI31</accession>
<dbReference type="InterPro" id="IPR014752">
    <property type="entry name" value="Arrestin-like_C"/>
</dbReference>
<organism evidence="3 4">
    <name type="scientific">Mycena venus</name>
    <dbReference type="NCBI Taxonomy" id="2733690"/>
    <lineage>
        <taxon>Eukaryota</taxon>
        <taxon>Fungi</taxon>
        <taxon>Dikarya</taxon>
        <taxon>Basidiomycota</taxon>
        <taxon>Agaricomycotina</taxon>
        <taxon>Agaricomycetes</taxon>
        <taxon>Agaricomycetidae</taxon>
        <taxon>Agaricales</taxon>
        <taxon>Marasmiineae</taxon>
        <taxon>Mycenaceae</taxon>
        <taxon>Mycena</taxon>
    </lineage>
</organism>
<reference evidence="3" key="1">
    <citation type="submission" date="2020-05" db="EMBL/GenBank/DDBJ databases">
        <title>Mycena genomes resolve the evolution of fungal bioluminescence.</title>
        <authorList>
            <person name="Tsai I.J."/>
        </authorList>
    </citation>
    <scope>NUCLEOTIDE SEQUENCE</scope>
    <source>
        <strain evidence="3">CCC161011</strain>
    </source>
</reference>
<dbReference type="SUPFAM" id="SSF81296">
    <property type="entry name" value="E set domains"/>
    <property type="match status" value="1"/>
</dbReference>
<evidence type="ECO:0000313" key="4">
    <source>
        <dbReference type="Proteomes" id="UP000620124"/>
    </source>
</evidence>
<protein>
    <recommendedName>
        <fullName evidence="2">Arrestin-like N-terminal domain-containing protein</fullName>
    </recommendedName>
</protein>
<gene>
    <name evidence="3" type="ORF">MVEN_02111400</name>
</gene>
<sequence length="424" mass="46285">MCARAVSSRAHQWLTTNCQATPPGRPQPPAAAGGPYRTEHRYSLETKGRPWLFIFIKSRAPNPGTLPYFLQADTVAGRVELDLDKAESLKSISVAILAGATAVGQEEQVFLTLNQDLWPSANDKSGKLAKGKHTWPFSFTLPAKVSPADAKGLVIEAPPSFTERASPAYIDYRTVVTVKRGAFKMNQALTTSFAYLPLTQPEPPSPLRQLAYKEGGRPSKLFDAKEVEVECTLAVATPLAFTIGSTIPLILTLKSGDEHALDTLATAKAIKLHLLTSLFSCDIGSDAMEERAERRSNTFFLSGSGQAYFWPSTEGAKEAGKRTMRGELEVKKGIKPSFHFPRFTVRYTLELSPFSTTGFTALGTEPGKSLLSEPVKIVTKHVPGVTPRSYAPPGYEKPEENDYNSAVGYLENGNQRFYHHGGFA</sequence>
<dbReference type="Gene3D" id="2.60.40.640">
    <property type="match status" value="1"/>
</dbReference>
<evidence type="ECO:0000256" key="1">
    <source>
        <dbReference type="SAM" id="MobiDB-lite"/>
    </source>
</evidence>
<dbReference type="InterPro" id="IPR011021">
    <property type="entry name" value="Arrestin-like_N"/>
</dbReference>
<dbReference type="OrthoDB" id="2333384at2759"/>
<dbReference type="Proteomes" id="UP000620124">
    <property type="component" value="Unassembled WGS sequence"/>
</dbReference>
<comment type="caution">
    <text evidence="3">The sequence shown here is derived from an EMBL/GenBank/DDBJ whole genome shotgun (WGS) entry which is preliminary data.</text>
</comment>